<dbReference type="RefSeq" id="WP_215917751.1">
    <property type="nucleotide sequence ID" value="NZ_JAHKNI010000004.1"/>
</dbReference>
<evidence type="ECO:0000313" key="3">
    <source>
        <dbReference type="Proteomes" id="UP000733379"/>
    </source>
</evidence>
<feature type="signal peptide" evidence="1">
    <location>
        <begin position="1"/>
        <end position="25"/>
    </location>
</feature>
<feature type="chain" id="PRO_5045049749" description="Lipoprotein" evidence="1">
    <location>
        <begin position="26"/>
        <end position="57"/>
    </location>
</feature>
<evidence type="ECO:0000256" key="1">
    <source>
        <dbReference type="SAM" id="SignalP"/>
    </source>
</evidence>
<name>A0ABS6B085_9NOCA</name>
<accession>A0ABS6B085</accession>
<evidence type="ECO:0008006" key="4">
    <source>
        <dbReference type="Google" id="ProtNLM"/>
    </source>
</evidence>
<gene>
    <name evidence="2" type="ORF">KO481_15255</name>
</gene>
<dbReference type="Proteomes" id="UP000733379">
    <property type="component" value="Unassembled WGS sequence"/>
</dbReference>
<dbReference type="EMBL" id="JAHKNI010000004">
    <property type="protein sequence ID" value="MBU3062876.1"/>
    <property type="molecule type" value="Genomic_DNA"/>
</dbReference>
<reference evidence="2 3" key="1">
    <citation type="submission" date="2021-06" db="EMBL/GenBank/DDBJ databases">
        <title>Actinomycetes sequencing.</title>
        <authorList>
            <person name="Shan Q."/>
        </authorList>
    </citation>
    <scope>NUCLEOTIDE SEQUENCE [LARGE SCALE GENOMIC DNA]</scope>
    <source>
        <strain evidence="2 3">NEAU-G5</strain>
    </source>
</reference>
<organism evidence="2 3">
    <name type="scientific">Nocardia albiluteola</name>
    <dbReference type="NCBI Taxonomy" id="2842303"/>
    <lineage>
        <taxon>Bacteria</taxon>
        <taxon>Bacillati</taxon>
        <taxon>Actinomycetota</taxon>
        <taxon>Actinomycetes</taxon>
        <taxon>Mycobacteriales</taxon>
        <taxon>Nocardiaceae</taxon>
        <taxon>Nocardia</taxon>
    </lineage>
</organism>
<keyword evidence="3" id="KW-1185">Reference proteome</keyword>
<proteinExistence type="predicted"/>
<protein>
    <recommendedName>
        <fullName evidence="4">Lipoprotein</fullName>
    </recommendedName>
</protein>
<keyword evidence="1" id="KW-0732">Signal</keyword>
<evidence type="ECO:0000313" key="2">
    <source>
        <dbReference type="EMBL" id="MBU3062876.1"/>
    </source>
</evidence>
<comment type="caution">
    <text evidence="2">The sequence shown here is derived from an EMBL/GenBank/DDBJ whole genome shotgun (WGS) entry which is preliminary data.</text>
</comment>
<sequence>MTRLAVVLTVAALMAIALCTGSGSATCAAAGSPHHHRTSVVRVERCAAAGFRTLVDR</sequence>